<dbReference type="Pfam" id="PF00412">
    <property type="entry name" value="LIM"/>
    <property type="match status" value="3"/>
</dbReference>
<dbReference type="PROSITE" id="PS00478">
    <property type="entry name" value="LIM_DOMAIN_1"/>
    <property type="match status" value="2"/>
</dbReference>
<evidence type="ECO:0000313" key="9">
    <source>
        <dbReference type="Proteomes" id="UP000253551"/>
    </source>
</evidence>
<dbReference type="GO" id="GO:0005634">
    <property type="term" value="C:nucleus"/>
    <property type="evidence" value="ECO:0007669"/>
    <property type="project" value="TreeGrafter"/>
</dbReference>
<dbReference type="AlphaFoldDB" id="A0A367J801"/>
<evidence type="ECO:0000256" key="3">
    <source>
        <dbReference type="ARBA" id="ARBA00022833"/>
    </source>
</evidence>
<dbReference type="SMART" id="SM00132">
    <property type="entry name" value="LIM"/>
    <property type="match status" value="4"/>
</dbReference>
<keyword evidence="4 5" id="KW-0440">LIM domain</keyword>
<dbReference type="InterPro" id="IPR001781">
    <property type="entry name" value="Znf_LIM"/>
</dbReference>
<feature type="region of interest" description="Disordered" evidence="6">
    <location>
        <begin position="274"/>
        <end position="325"/>
    </location>
</feature>
<accession>A0A367J801</accession>
<evidence type="ECO:0000256" key="4">
    <source>
        <dbReference type="ARBA" id="ARBA00023038"/>
    </source>
</evidence>
<evidence type="ECO:0000256" key="5">
    <source>
        <dbReference type="PROSITE-ProRule" id="PRU00125"/>
    </source>
</evidence>
<feature type="domain" description="LIM zinc-binding" evidence="7">
    <location>
        <begin position="122"/>
        <end position="183"/>
    </location>
</feature>
<dbReference type="EMBL" id="PJQM01004020">
    <property type="protein sequence ID" value="RCH86058.1"/>
    <property type="molecule type" value="Genomic_DNA"/>
</dbReference>
<feature type="domain" description="LIM zinc-binding" evidence="7">
    <location>
        <begin position="391"/>
        <end position="451"/>
    </location>
</feature>
<sequence length="539" mass="60058">MGFCQRCGEITSGKCKKCGGRSVASTINCLAADGSISVVDRWQSQYADTILAPEEIMSKSPTSKRVPVTQSAFYDNPFLQKTVRITKLCTYCSKNLNQKSSYIVEDNSPYCKECHPKLFNKGICPSCQKPVTEKQDFIEHTNKIWHTSCFACFNCKTPLDASPLVDLENRPCCEPCFMGQAGKKKTSVSTRKRLEDLSISVPPVTSRYDSYSSQSSLSTIDSSRSSSSIHRPLLDQDLFQPKTPPLSRTPSPKEGVEDNEFSVDLLSRRHRTPHRLTTMFIPPTTSASSPLLQKATAESVSSSPLSPSPSFSIDHKPEANKKPLSLSQRPCHACQLPLGDASQKKIKIPLGPSQYAWFHKSCFVCSKCHMPFKNGECATDGHSFYHAQCDSFCSGCQKIIHQDSFKFNDKMYHFDCFRCFGSGCKLGFGQPIFEINQKPYCESCHTAFIASNQTPIRTTSTNLRQQQSQRVLPKLGGSKTCPRCRKSISIMDDAPGPFASRWHKKCLCCAKCLKQLDSDAKMRQGLQGESLVYCRNCIV</sequence>
<protein>
    <recommendedName>
        <fullName evidence="7">LIM zinc-binding domain-containing protein</fullName>
    </recommendedName>
</protein>
<keyword evidence="2" id="KW-0677">Repeat</keyword>
<dbReference type="PROSITE" id="PS50023">
    <property type="entry name" value="LIM_DOMAIN_2"/>
    <property type="match status" value="3"/>
</dbReference>
<dbReference type="PANTHER" id="PTHR24205:SF16">
    <property type="entry name" value="GH01042P-RELATED"/>
    <property type="match status" value="1"/>
</dbReference>
<dbReference type="Gene3D" id="2.10.110.10">
    <property type="entry name" value="Cysteine Rich Protein"/>
    <property type="match status" value="4"/>
</dbReference>
<feature type="domain" description="LIM zinc-binding" evidence="7">
    <location>
        <begin position="479"/>
        <end position="539"/>
    </location>
</feature>
<dbReference type="GO" id="GO:0046872">
    <property type="term" value="F:metal ion binding"/>
    <property type="evidence" value="ECO:0007669"/>
    <property type="project" value="UniProtKB-KW"/>
</dbReference>
<dbReference type="PANTHER" id="PTHR24205">
    <property type="entry name" value="FOUR AND A HALF LIM DOMAINS PROTEIN"/>
    <property type="match status" value="1"/>
</dbReference>
<dbReference type="SUPFAM" id="SSF57716">
    <property type="entry name" value="Glucocorticoid receptor-like (DNA-binding domain)"/>
    <property type="match status" value="1"/>
</dbReference>
<dbReference type="CDD" id="cd08368">
    <property type="entry name" value="LIM"/>
    <property type="match status" value="3"/>
</dbReference>
<evidence type="ECO:0000313" key="8">
    <source>
        <dbReference type="EMBL" id="RCH86058.1"/>
    </source>
</evidence>
<keyword evidence="9" id="KW-1185">Reference proteome</keyword>
<dbReference type="STRING" id="4846.A0A367J801"/>
<feature type="region of interest" description="Disordered" evidence="6">
    <location>
        <begin position="205"/>
        <end position="259"/>
    </location>
</feature>
<keyword evidence="3 5" id="KW-0862">Zinc</keyword>
<dbReference type="OrthoDB" id="1112565at2759"/>
<feature type="compositionally biased region" description="Low complexity" evidence="6">
    <location>
        <begin position="299"/>
        <end position="312"/>
    </location>
</feature>
<evidence type="ECO:0000256" key="6">
    <source>
        <dbReference type="SAM" id="MobiDB-lite"/>
    </source>
</evidence>
<evidence type="ECO:0000256" key="1">
    <source>
        <dbReference type="ARBA" id="ARBA00022723"/>
    </source>
</evidence>
<proteinExistence type="predicted"/>
<keyword evidence="1 5" id="KW-0479">Metal-binding</keyword>
<reference evidence="8 9" key="1">
    <citation type="journal article" date="2018" name="G3 (Bethesda)">
        <title>Phylogenetic and Phylogenomic Definition of Rhizopus Species.</title>
        <authorList>
            <person name="Gryganskyi A.P."/>
            <person name="Golan J."/>
            <person name="Dolatabadi S."/>
            <person name="Mondo S."/>
            <person name="Robb S."/>
            <person name="Idnurm A."/>
            <person name="Muszewska A."/>
            <person name="Steczkiewicz K."/>
            <person name="Masonjones S."/>
            <person name="Liao H.L."/>
            <person name="Gajdeczka M.T."/>
            <person name="Anike F."/>
            <person name="Vuek A."/>
            <person name="Anishchenko I.M."/>
            <person name="Voigt K."/>
            <person name="de Hoog G.S."/>
            <person name="Smith M.E."/>
            <person name="Heitman J."/>
            <person name="Vilgalys R."/>
            <person name="Stajich J.E."/>
        </authorList>
    </citation>
    <scope>NUCLEOTIDE SEQUENCE [LARGE SCALE GENOMIC DNA]</scope>
    <source>
        <strain evidence="8 9">LSU 92-RS-03</strain>
    </source>
</reference>
<name>A0A367J801_RHIST</name>
<dbReference type="Proteomes" id="UP000253551">
    <property type="component" value="Unassembled WGS sequence"/>
</dbReference>
<comment type="caution">
    <text evidence="8">The sequence shown here is derived from an EMBL/GenBank/DDBJ whole genome shotgun (WGS) entry which is preliminary data.</text>
</comment>
<gene>
    <name evidence="8" type="ORF">CU098_005517</name>
</gene>
<dbReference type="GO" id="GO:0003712">
    <property type="term" value="F:transcription coregulator activity"/>
    <property type="evidence" value="ECO:0007669"/>
    <property type="project" value="TreeGrafter"/>
</dbReference>
<feature type="compositionally biased region" description="Low complexity" evidence="6">
    <location>
        <begin position="205"/>
        <end position="229"/>
    </location>
</feature>
<evidence type="ECO:0000256" key="2">
    <source>
        <dbReference type="ARBA" id="ARBA00022737"/>
    </source>
</evidence>
<evidence type="ECO:0000259" key="7">
    <source>
        <dbReference type="PROSITE" id="PS50023"/>
    </source>
</evidence>
<organism evidence="8 9">
    <name type="scientific">Rhizopus stolonifer</name>
    <name type="common">Rhizopus nigricans</name>
    <dbReference type="NCBI Taxonomy" id="4846"/>
    <lineage>
        <taxon>Eukaryota</taxon>
        <taxon>Fungi</taxon>
        <taxon>Fungi incertae sedis</taxon>
        <taxon>Mucoromycota</taxon>
        <taxon>Mucoromycotina</taxon>
        <taxon>Mucoromycetes</taxon>
        <taxon>Mucorales</taxon>
        <taxon>Mucorineae</taxon>
        <taxon>Rhizopodaceae</taxon>
        <taxon>Rhizopus</taxon>
    </lineage>
</organism>